<dbReference type="Proteomes" id="UP000271974">
    <property type="component" value="Unassembled WGS sequence"/>
</dbReference>
<feature type="compositionally biased region" description="Basic and acidic residues" evidence="1">
    <location>
        <begin position="90"/>
        <end position="102"/>
    </location>
</feature>
<dbReference type="InterPro" id="IPR009057">
    <property type="entry name" value="Homeodomain-like_sf"/>
</dbReference>
<dbReference type="InterPro" id="IPR039110">
    <property type="entry name" value="KNL2-like"/>
</dbReference>
<dbReference type="PANTHER" id="PTHR16124">
    <property type="entry name" value="MIS18-BINDING PROTEIN 1"/>
    <property type="match status" value="1"/>
</dbReference>
<feature type="region of interest" description="Disordered" evidence="1">
    <location>
        <begin position="645"/>
        <end position="683"/>
    </location>
</feature>
<dbReference type="AlphaFoldDB" id="A0A433SQ75"/>
<feature type="region of interest" description="Disordered" evidence="1">
    <location>
        <begin position="379"/>
        <end position="403"/>
    </location>
</feature>
<feature type="region of interest" description="Disordered" evidence="1">
    <location>
        <begin position="835"/>
        <end position="860"/>
    </location>
</feature>
<accession>A0A433SQ75</accession>
<feature type="compositionally biased region" description="Basic and acidic residues" evidence="1">
    <location>
        <begin position="569"/>
        <end position="580"/>
    </location>
</feature>
<feature type="compositionally biased region" description="Basic and acidic residues" evidence="1">
    <location>
        <begin position="599"/>
        <end position="610"/>
    </location>
</feature>
<dbReference type="InterPro" id="IPR015216">
    <property type="entry name" value="SANTA"/>
</dbReference>
<dbReference type="EMBL" id="RQTK01001217">
    <property type="protein sequence ID" value="RUS71407.1"/>
    <property type="molecule type" value="Genomic_DNA"/>
</dbReference>
<feature type="region of interest" description="Disordered" evidence="1">
    <location>
        <begin position="453"/>
        <end position="495"/>
    </location>
</feature>
<reference evidence="3 4" key="1">
    <citation type="submission" date="2019-01" db="EMBL/GenBank/DDBJ databases">
        <title>A draft genome assembly of the solar-powered sea slug Elysia chlorotica.</title>
        <authorList>
            <person name="Cai H."/>
            <person name="Li Q."/>
            <person name="Fang X."/>
            <person name="Li J."/>
            <person name="Curtis N.E."/>
            <person name="Altenburger A."/>
            <person name="Shibata T."/>
            <person name="Feng M."/>
            <person name="Maeda T."/>
            <person name="Schwartz J.A."/>
            <person name="Shigenobu S."/>
            <person name="Lundholm N."/>
            <person name="Nishiyama T."/>
            <person name="Yang H."/>
            <person name="Hasebe M."/>
            <person name="Li S."/>
            <person name="Pierce S.K."/>
            <person name="Wang J."/>
        </authorList>
    </citation>
    <scope>NUCLEOTIDE SEQUENCE [LARGE SCALE GENOMIC DNA]</scope>
    <source>
        <strain evidence="3">EC2010</strain>
        <tissue evidence="3">Whole organism of an adult</tissue>
    </source>
</reference>
<gene>
    <name evidence="3" type="ORF">EGW08_020828</name>
</gene>
<feature type="region of interest" description="Disordered" evidence="1">
    <location>
        <begin position="525"/>
        <end position="610"/>
    </location>
</feature>
<feature type="compositionally biased region" description="Basic and acidic residues" evidence="1">
    <location>
        <begin position="15"/>
        <end position="25"/>
    </location>
</feature>
<feature type="domain" description="Myb-like" evidence="2">
    <location>
        <begin position="595"/>
        <end position="642"/>
    </location>
</feature>
<proteinExistence type="predicted"/>
<protein>
    <recommendedName>
        <fullName evidence="2">Myb-like domain-containing protein</fullName>
    </recommendedName>
</protein>
<feature type="compositionally biased region" description="Acidic residues" evidence="1">
    <location>
        <begin position="835"/>
        <end position="847"/>
    </location>
</feature>
<dbReference type="CDD" id="cd00167">
    <property type="entry name" value="SANT"/>
    <property type="match status" value="1"/>
</dbReference>
<comment type="caution">
    <text evidence="3">The sequence shown here is derived from an EMBL/GenBank/DDBJ whole genome shotgun (WGS) entry which is preliminary data.</text>
</comment>
<dbReference type="Gene3D" id="1.10.10.60">
    <property type="entry name" value="Homeodomain-like"/>
    <property type="match status" value="1"/>
</dbReference>
<dbReference type="InterPro" id="IPR001005">
    <property type="entry name" value="SANT/Myb"/>
</dbReference>
<feature type="region of interest" description="Disordered" evidence="1">
    <location>
        <begin position="45"/>
        <end position="141"/>
    </location>
</feature>
<sequence length="860" mass="95849">MRQRRGIAKNKKVNRLSDDRTPKKMSVHLDDTSVMQAESIVTRSMRKAGLANGNLTTQKNATDEKLITPEKTPRNHTLDMQETGAMSNRNDGKIRTSSEKPCPESNEPVKQQVPKTGSSTKSSKRGKFATVQSTSAGHNKDKALRDLKKSPTILKDWVIKPVPQCHGICVEGQVEGKGDFWHSTTIAEALEPKLVVTSTGSLYKLKGRINKLVAYEYGISKDVAKAFTNGFPSTWKDLIEDYYQIMESSITVTQECMSPEKFQSLKTKKRVVQDKTILEPVDIHTILTPTGLLKKEMNRSELTTTRSGRISLPPLAGWAGQYYVKTPGKNSVQVQCVTDTANQALGKETMHALALSKRDQLMLCRNALSKSLIISSRTTSAKSLPSQKKKDSQSKTPNGINSNGKVLERFSGIFSAEKENVCDTSFLQPEVRVEDCIVASFTKLKYHTQPGKYTDQVESVSPEKQVQSQKRKTKKPVSRNSSKAAKQKKLSGDLGGQMEQNLLLSTNEQPKLLQTSNTLLGQAAHKEGRSDLGESSIGPKASNKKSVKTSRKRKIDDEDKTCQNSSSGMKDKKAKPEPRSKKQKMNPENCADEDSWTQPEKERFHKALKELSADEPDYWSLVAEQVGTKSEQDCQTFHKEFLEVKTAGTKKPAARKPQKGKKESGREKGGPIRGGKGTLKRKQDIRDFLDEQNEGYEDDPFEGTPFIKSKHNPLMPDVNIDFSKEDSEIFGTNHNFFTPVAGKNPFDTPGLKFKAMLPSVKKTPANQTTGVFKATPQSVDMRKHDICIKQFKDQKMKAMPSKVSPPPEDLEASVLPIKSLFPGAAKIFVDTVIEEDPEEEEDAEENEGNQFIYYFDDDDD</sequence>
<dbReference type="Pfam" id="PF09133">
    <property type="entry name" value="SANTA"/>
    <property type="match status" value="1"/>
</dbReference>
<feature type="compositionally biased region" description="Basic and acidic residues" evidence="1">
    <location>
        <begin position="61"/>
        <end position="79"/>
    </location>
</feature>
<name>A0A433SQ75_ELYCH</name>
<keyword evidence="4" id="KW-1185">Reference proteome</keyword>
<dbReference type="SUPFAM" id="SSF46689">
    <property type="entry name" value="Homeodomain-like"/>
    <property type="match status" value="1"/>
</dbReference>
<evidence type="ECO:0000256" key="1">
    <source>
        <dbReference type="SAM" id="MobiDB-lite"/>
    </source>
</evidence>
<organism evidence="3 4">
    <name type="scientific">Elysia chlorotica</name>
    <name type="common">Eastern emerald elysia</name>
    <name type="synonym">Sea slug</name>
    <dbReference type="NCBI Taxonomy" id="188477"/>
    <lineage>
        <taxon>Eukaryota</taxon>
        <taxon>Metazoa</taxon>
        <taxon>Spiralia</taxon>
        <taxon>Lophotrochozoa</taxon>
        <taxon>Mollusca</taxon>
        <taxon>Gastropoda</taxon>
        <taxon>Heterobranchia</taxon>
        <taxon>Euthyneura</taxon>
        <taxon>Panpulmonata</taxon>
        <taxon>Sacoglossa</taxon>
        <taxon>Placobranchoidea</taxon>
        <taxon>Plakobranchidae</taxon>
        <taxon>Elysia</taxon>
    </lineage>
</organism>
<feature type="compositionally biased region" description="Polar residues" evidence="1">
    <location>
        <begin position="456"/>
        <end position="468"/>
    </location>
</feature>
<dbReference type="SMART" id="SM00717">
    <property type="entry name" value="SANT"/>
    <property type="match status" value="1"/>
</dbReference>
<dbReference type="GO" id="GO:0000775">
    <property type="term" value="C:chromosome, centromeric region"/>
    <property type="evidence" value="ECO:0007669"/>
    <property type="project" value="TreeGrafter"/>
</dbReference>
<feature type="compositionally biased region" description="Basic residues" evidence="1">
    <location>
        <begin position="1"/>
        <end position="14"/>
    </location>
</feature>
<dbReference type="PANTHER" id="PTHR16124:SF3">
    <property type="entry name" value="MIS18-BINDING PROTEIN 1"/>
    <property type="match status" value="1"/>
</dbReference>
<feature type="compositionally biased region" description="Basic and acidic residues" evidence="1">
    <location>
        <begin position="660"/>
        <end position="670"/>
    </location>
</feature>
<dbReference type="PROSITE" id="PS50090">
    <property type="entry name" value="MYB_LIKE"/>
    <property type="match status" value="1"/>
</dbReference>
<evidence type="ECO:0000313" key="3">
    <source>
        <dbReference type="EMBL" id="RUS71407.1"/>
    </source>
</evidence>
<feature type="compositionally biased region" description="Polar residues" evidence="1">
    <location>
        <begin position="394"/>
        <end position="403"/>
    </location>
</feature>
<dbReference type="OrthoDB" id="118550at2759"/>
<feature type="compositionally biased region" description="Basic residues" evidence="1">
    <location>
        <begin position="542"/>
        <end position="553"/>
    </location>
</feature>
<feature type="region of interest" description="Disordered" evidence="1">
    <location>
        <begin position="1"/>
        <end position="25"/>
    </location>
</feature>
<evidence type="ECO:0000313" key="4">
    <source>
        <dbReference type="Proteomes" id="UP000271974"/>
    </source>
</evidence>
<evidence type="ECO:0000259" key="2">
    <source>
        <dbReference type="PROSITE" id="PS50090"/>
    </source>
</evidence>
<feature type="compositionally biased region" description="Polar residues" evidence="1">
    <location>
        <begin position="80"/>
        <end position="89"/>
    </location>
</feature>